<evidence type="ECO:0000256" key="1">
    <source>
        <dbReference type="SAM" id="MobiDB-lite"/>
    </source>
</evidence>
<dbReference type="Proteomes" id="UP000054282">
    <property type="component" value="Unassembled WGS sequence"/>
</dbReference>
<evidence type="ECO:0000313" key="3">
    <source>
        <dbReference type="Proteomes" id="UP000054282"/>
    </source>
</evidence>
<dbReference type="EMBL" id="DS016826">
    <property type="protein sequence ID" value="KOB88046.1"/>
    <property type="molecule type" value="Genomic_DNA"/>
</dbReference>
<reference evidence="3" key="2">
    <citation type="submission" date="2006-09" db="EMBL/GenBank/DDBJ databases">
        <title>The genome sequence of Plasmodium falciparum Dd2.</title>
        <authorList>
            <consortium name="The Broad Institute Genome Sequencing Platform"/>
            <person name="Birren B."/>
            <person name="Lander E."/>
            <person name="Galagan J."/>
            <person name="Nusbaum C."/>
            <person name="Devon K."/>
            <person name="Henn M."/>
            <person name="Jaffe D."/>
            <person name="Butler J."/>
            <person name="Alvarez P."/>
            <person name="Gnerre S."/>
            <person name="Grabherr M."/>
            <person name="Kleber M."/>
            <person name="Mauceli E."/>
            <person name="Brockman W."/>
            <person name="MacCallum I.A."/>
            <person name="Rounsley S."/>
            <person name="Young S."/>
            <person name="LaButti K."/>
            <person name="Pushparaj V."/>
            <person name="DeCaprio D."/>
            <person name="Crawford M."/>
            <person name="Koehrsen M."/>
            <person name="Engels R."/>
            <person name="Montgomery P."/>
            <person name="Pearson M."/>
            <person name="Howarth C."/>
            <person name="Larson L."/>
            <person name="Luoma S."/>
            <person name="White J."/>
            <person name="Kodira C."/>
            <person name="Zeng Q."/>
            <person name="O'Leary S."/>
            <person name="Yandava C."/>
            <person name="Alvarado L."/>
            <person name="Wirth D."/>
            <person name="Volkman S."/>
            <person name="Hartl D."/>
        </authorList>
    </citation>
    <scope>NUCLEOTIDE SEQUENCE [LARGE SCALE GENOMIC DNA]</scope>
</reference>
<organism evidence="2 3">
    <name type="scientific">Plasmodium falciparum (isolate Dd2)</name>
    <dbReference type="NCBI Taxonomy" id="57267"/>
    <lineage>
        <taxon>Eukaryota</taxon>
        <taxon>Sar</taxon>
        <taxon>Alveolata</taxon>
        <taxon>Apicomplexa</taxon>
        <taxon>Aconoidasida</taxon>
        <taxon>Haemosporida</taxon>
        <taxon>Plasmodiidae</taxon>
        <taxon>Plasmodium</taxon>
        <taxon>Plasmodium (Laverania)</taxon>
    </lineage>
</organism>
<feature type="region of interest" description="Disordered" evidence="1">
    <location>
        <begin position="28"/>
        <end position="93"/>
    </location>
</feature>
<reference evidence="3" key="1">
    <citation type="submission" date="2006-09" db="EMBL/GenBank/DDBJ databases">
        <title>Annotation of Plasmodium falciparum Dd2.</title>
        <authorList>
            <consortium name="The Broad Institute Genome Sequencing Platform"/>
            <person name="Volkman S.K."/>
            <person name="Neafsey D.E."/>
            <person name="Dash A.P."/>
            <person name="Chitnis C.E."/>
            <person name="Hartl D.L."/>
            <person name="Young S.K."/>
            <person name="Zeng Q."/>
            <person name="Koehrsen M."/>
            <person name="Alvarado L."/>
            <person name="Berlin A."/>
            <person name="Borenstein D."/>
            <person name="Chapman S.B."/>
            <person name="Chen Z."/>
            <person name="Engels R."/>
            <person name="Freedman E."/>
            <person name="Gellesch M."/>
            <person name="Goldberg J."/>
            <person name="Griggs A."/>
            <person name="Gujja S."/>
            <person name="Heilman E.R."/>
            <person name="Heiman D.I."/>
            <person name="Howarth C."/>
            <person name="Jen D."/>
            <person name="Larson L."/>
            <person name="Mehta T."/>
            <person name="Neiman D."/>
            <person name="Park D."/>
            <person name="Pearson M."/>
            <person name="Roberts A."/>
            <person name="Saif S."/>
            <person name="Shea T."/>
            <person name="Shenoy N."/>
            <person name="Sisk P."/>
            <person name="Stolte C."/>
            <person name="Sykes S."/>
            <person name="Walk T."/>
            <person name="White J."/>
            <person name="Yandava C."/>
            <person name="Haas B."/>
            <person name="Henn M.R."/>
            <person name="Nusbaum C."/>
            <person name="Birren B."/>
        </authorList>
    </citation>
    <scope>NUCLEOTIDE SEQUENCE [LARGE SCALE GENOMIC DNA]</scope>
</reference>
<protein>
    <submittedName>
        <fullName evidence="2">Uncharacterized protein</fullName>
    </submittedName>
</protein>
<name>A0A0L7M5D9_PLAF4</name>
<gene>
    <name evidence="2" type="ORF">PFDG_04497</name>
</gene>
<accession>A0A0L7M5D9</accession>
<dbReference type="AlphaFoldDB" id="A0A0L7M5D9"/>
<evidence type="ECO:0000313" key="2">
    <source>
        <dbReference type="EMBL" id="KOB88046.1"/>
    </source>
</evidence>
<proteinExistence type="predicted"/>
<sequence length="93" mass="10738">MYMNNTYMYNSKAYVNYENQNWMAQQDCNDKNGLSLNEGPRYNDNNNNNNNNSNNNNITTNNNNTTTNNNNNNNHSVINNNITQGIHRGSMIK</sequence>
<feature type="compositionally biased region" description="Low complexity" evidence="1">
    <location>
        <begin position="43"/>
        <end position="83"/>
    </location>
</feature>
<dbReference type="KEGG" id="pfd:PFDG_04497"/>